<comment type="caution">
    <text evidence="1">The sequence shown here is derived from an EMBL/GenBank/DDBJ whole genome shotgun (WGS) entry which is preliminary data.</text>
</comment>
<sequence>MRFIEPRGTLALAGALAGDKSMKVQIAFD</sequence>
<protein>
    <submittedName>
        <fullName evidence="1">Uncharacterized protein</fullName>
    </submittedName>
</protein>
<reference evidence="1 2" key="1">
    <citation type="submission" date="2024-06" db="EMBL/GenBank/DDBJ databases">
        <title>Genomic Encyclopedia of Type Strains, Phase IV (KMG-IV): sequencing the most valuable type-strain genomes for metagenomic binning, comparative biology and taxonomic classification.</title>
        <authorList>
            <person name="Goeker M."/>
        </authorList>
    </citation>
    <scope>NUCLEOTIDE SEQUENCE [LARGE SCALE GENOMIC DNA]</scope>
    <source>
        <strain evidence="1 2">DSM 29846</strain>
    </source>
</reference>
<evidence type="ECO:0000313" key="2">
    <source>
        <dbReference type="Proteomes" id="UP001549036"/>
    </source>
</evidence>
<name>A0ABV2HKX0_9HYPH</name>
<proteinExistence type="predicted"/>
<evidence type="ECO:0000313" key="1">
    <source>
        <dbReference type="EMBL" id="MET3591054.1"/>
    </source>
</evidence>
<dbReference type="Proteomes" id="UP001549036">
    <property type="component" value="Unassembled WGS sequence"/>
</dbReference>
<organism evidence="1 2">
    <name type="scientific">Mesorhizobium shonense</name>
    <dbReference type="NCBI Taxonomy" id="1209948"/>
    <lineage>
        <taxon>Bacteria</taxon>
        <taxon>Pseudomonadati</taxon>
        <taxon>Pseudomonadota</taxon>
        <taxon>Alphaproteobacteria</taxon>
        <taxon>Hyphomicrobiales</taxon>
        <taxon>Phyllobacteriaceae</taxon>
        <taxon>Mesorhizobium</taxon>
    </lineage>
</organism>
<dbReference type="EMBL" id="JBEPLM010000001">
    <property type="protein sequence ID" value="MET3591054.1"/>
    <property type="molecule type" value="Genomic_DNA"/>
</dbReference>
<accession>A0ABV2HKX0</accession>
<gene>
    <name evidence="1" type="ORF">ABID26_000433</name>
</gene>
<keyword evidence="2" id="KW-1185">Reference proteome</keyword>